<organism evidence="1">
    <name type="scientific">Siphoviridae sp. cttFh17</name>
    <dbReference type="NCBI Taxonomy" id="2826491"/>
    <lineage>
        <taxon>Viruses</taxon>
        <taxon>Duplodnaviria</taxon>
        <taxon>Heunggongvirae</taxon>
        <taxon>Uroviricota</taxon>
        <taxon>Caudoviricetes</taxon>
    </lineage>
</organism>
<evidence type="ECO:0000313" key="1">
    <source>
        <dbReference type="EMBL" id="DAD94494.1"/>
    </source>
</evidence>
<proteinExistence type="predicted"/>
<accession>A0A8S5NIF0</accession>
<reference evidence="1" key="1">
    <citation type="journal article" date="2021" name="Proc. Natl. Acad. Sci. U.S.A.">
        <title>A Catalog of Tens of Thousands of Viruses from Human Metagenomes Reveals Hidden Associations with Chronic Diseases.</title>
        <authorList>
            <person name="Tisza M.J."/>
            <person name="Buck C.B."/>
        </authorList>
    </citation>
    <scope>NUCLEOTIDE SEQUENCE</scope>
    <source>
        <strain evidence="1">CttFh17</strain>
    </source>
</reference>
<dbReference type="EMBL" id="BK015176">
    <property type="protein sequence ID" value="DAD94494.1"/>
    <property type="molecule type" value="Genomic_DNA"/>
</dbReference>
<protein>
    <submittedName>
        <fullName evidence="1">Uncharacterized protein</fullName>
    </submittedName>
</protein>
<sequence length="151" mass="17737">MNISYEKVFDRYFGLIDDVKELSLEESDLYEILAGRLHSAISSPFIRRLFSTLKLDDEIQQLEFELTTSVDEYSDEEFVIELFSKGMAIKWLEPKVKSLENTVRFFGGKEEKKMKDDFSLNKALLKEMKIEQQKLIRDYGFAFKPYSSTES</sequence>
<name>A0A8S5NIF0_9CAUD</name>